<reference evidence="2" key="1">
    <citation type="submission" date="2022-07" db="EMBL/GenBank/DDBJ databases">
        <authorList>
            <person name="Macas J."/>
            <person name="Novak P."/>
            <person name="Neumann P."/>
        </authorList>
    </citation>
    <scope>NUCLEOTIDE SEQUENCE</scope>
</reference>
<protein>
    <submittedName>
        <fullName evidence="2">Uncharacterized protein</fullName>
    </submittedName>
</protein>
<dbReference type="EMBL" id="CAMAPF010001165">
    <property type="protein sequence ID" value="CAH9148349.1"/>
    <property type="molecule type" value="Genomic_DNA"/>
</dbReference>
<dbReference type="EMBL" id="CAMAPF010000280">
    <property type="protein sequence ID" value="CAH9116519.1"/>
    <property type="molecule type" value="Genomic_DNA"/>
</dbReference>
<organism evidence="2 4">
    <name type="scientific">Cuscuta epithymum</name>
    <dbReference type="NCBI Taxonomy" id="186058"/>
    <lineage>
        <taxon>Eukaryota</taxon>
        <taxon>Viridiplantae</taxon>
        <taxon>Streptophyta</taxon>
        <taxon>Embryophyta</taxon>
        <taxon>Tracheophyta</taxon>
        <taxon>Spermatophyta</taxon>
        <taxon>Magnoliopsida</taxon>
        <taxon>eudicotyledons</taxon>
        <taxon>Gunneridae</taxon>
        <taxon>Pentapetalae</taxon>
        <taxon>asterids</taxon>
        <taxon>lamiids</taxon>
        <taxon>Solanales</taxon>
        <taxon>Convolvulaceae</taxon>
        <taxon>Cuscuteae</taxon>
        <taxon>Cuscuta</taxon>
        <taxon>Cuscuta subgen. Cuscuta</taxon>
    </lineage>
</organism>
<dbReference type="AlphaFoldDB" id="A0AAV0E494"/>
<gene>
    <name evidence="2" type="ORF">CEPIT_LOCUS21515</name>
    <name evidence="3" type="ORF">CEPIT_LOCUS44445</name>
</gene>
<feature type="chain" id="PRO_5044713400" evidence="1">
    <location>
        <begin position="18"/>
        <end position="138"/>
    </location>
</feature>
<name>A0AAV0E494_9ASTE</name>
<evidence type="ECO:0000313" key="4">
    <source>
        <dbReference type="Proteomes" id="UP001152523"/>
    </source>
</evidence>
<accession>A0AAV0E494</accession>
<comment type="caution">
    <text evidence="2">The sequence shown here is derived from an EMBL/GenBank/DDBJ whole genome shotgun (WGS) entry which is preliminary data.</text>
</comment>
<evidence type="ECO:0000313" key="3">
    <source>
        <dbReference type="EMBL" id="CAH9148349.1"/>
    </source>
</evidence>
<feature type="signal peptide" evidence="1">
    <location>
        <begin position="1"/>
        <end position="17"/>
    </location>
</feature>
<evidence type="ECO:0000256" key="1">
    <source>
        <dbReference type="SAM" id="SignalP"/>
    </source>
</evidence>
<proteinExistence type="predicted"/>
<evidence type="ECO:0000313" key="2">
    <source>
        <dbReference type="EMBL" id="CAH9116519.1"/>
    </source>
</evidence>
<sequence>MFYLLLHFLFNLRGLNTILEMERISEKKDLNTIVQFEISFQKEKKSFTIWKFQKRISKMKVFGIFGRLISKIWNFPARSNFGGRRTKSGPRQQRDDHRCTALTSLTSSFMKPLAPLMAQGGSVARARSQPEEGMHRCC</sequence>
<dbReference type="Proteomes" id="UP001152523">
    <property type="component" value="Unassembled WGS sequence"/>
</dbReference>
<keyword evidence="1" id="KW-0732">Signal</keyword>
<keyword evidence="4" id="KW-1185">Reference proteome</keyword>